<gene>
    <name evidence="14" type="primary">CBX6</name>
</gene>
<dbReference type="InterPro" id="IPR023779">
    <property type="entry name" value="Chromodomain_CS"/>
</dbReference>
<feature type="region of interest" description="Disordered" evidence="11">
    <location>
        <begin position="316"/>
        <end position="340"/>
    </location>
</feature>
<keyword evidence="7" id="KW-0325">Glycoprotein</keyword>
<evidence type="ECO:0000259" key="12">
    <source>
        <dbReference type="PROSITE" id="PS50013"/>
    </source>
</evidence>
<dbReference type="SMART" id="SM00159">
    <property type="entry name" value="PTX"/>
    <property type="match status" value="1"/>
</dbReference>
<proteinExistence type="predicted"/>
<organism evidence="14 15">
    <name type="scientific">Anolis carolinensis</name>
    <name type="common">Green anole</name>
    <name type="synonym">American chameleon</name>
    <dbReference type="NCBI Taxonomy" id="28377"/>
    <lineage>
        <taxon>Eukaryota</taxon>
        <taxon>Metazoa</taxon>
        <taxon>Chordata</taxon>
        <taxon>Craniata</taxon>
        <taxon>Vertebrata</taxon>
        <taxon>Euteleostomi</taxon>
        <taxon>Lepidosauria</taxon>
        <taxon>Squamata</taxon>
        <taxon>Bifurcata</taxon>
        <taxon>Unidentata</taxon>
        <taxon>Episquamata</taxon>
        <taxon>Toxicofera</taxon>
        <taxon>Iguania</taxon>
        <taxon>Dactyloidae</taxon>
        <taxon>Anolis</taxon>
    </lineage>
</organism>
<keyword evidence="3" id="KW-0106">Calcium</keyword>
<dbReference type="FunFam" id="2.40.50.40:FF:000006">
    <property type="entry name" value="Chromobox protein homolog 7"/>
    <property type="match status" value="1"/>
</dbReference>
<keyword evidence="4" id="KW-0805">Transcription regulation</keyword>
<evidence type="ECO:0000256" key="4">
    <source>
        <dbReference type="ARBA" id="ARBA00023015"/>
    </source>
</evidence>
<evidence type="ECO:0000256" key="3">
    <source>
        <dbReference type="ARBA" id="ARBA00022837"/>
    </source>
</evidence>
<dbReference type="Bgee" id="ENSACAG00000007811">
    <property type="expression patterns" value="Expressed in testis and 13 other cell types or tissues"/>
</dbReference>
<keyword evidence="2" id="KW-0678">Repressor</keyword>
<reference evidence="14" key="2">
    <citation type="submission" date="2025-08" db="UniProtKB">
        <authorList>
            <consortium name="Ensembl"/>
        </authorList>
    </citation>
    <scope>IDENTIFICATION</scope>
</reference>
<keyword evidence="5" id="KW-1015">Disulfide bond</keyword>
<protein>
    <submittedName>
        <fullName evidence="14">Chromobox 6</fullName>
    </submittedName>
</protein>
<keyword evidence="6" id="KW-0804">Transcription</keyword>
<dbReference type="InterPro" id="IPR023780">
    <property type="entry name" value="Chromo_domain"/>
</dbReference>
<dbReference type="Proteomes" id="UP000001646">
    <property type="component" value="Chromosome 5"/>
</dbReference>
<evidence type="ECO:0000256" key="11">
    <source>
        <dbReference type="SAM" id="MobiDB-lite"/>
    </source>
</evidence>
<dbReference type="Pfam" id="PF00385">
    <property type="entry name" value="Chromo"/>
    <property type="match status" value="1"/>
</dbReference>
<feature type="coiled-coil region" evidence="10">
    <location>
        <begin position="386"/>
        <end position="427"/>
    </location>
</feature>
<dbReference type="FunFam" id="2.60.120.200:FF:000012">
    <property type="entry name" value="neuronal pentraxin receptor"/>
    <property type="match status" value="1"/>
</dbReference>
<evidence type="ECO:0000256" key="9">
    <source>
        <dbReference type="PROSITE-ProRule" id="PRU01172"/>
    </source>
</evidence>
<name>G1KH52_ANOCA</name>
<dbReference type="SUPFAM" id="SSF49899">
    <property type="entry name" value="Concanavalin A-like lectins/glucanases"/>
    <property type="match status" value="1"/>
</dbReference>
<dbReference type="GeneTree" id="ENSGT00940000154405"/>
<dbReference type="Pfam" id="PF00354">
    <property type="entry name" value="Pentaxin"/>
    <property type="match status" value="1"/>
</dbReference>
<evidence type="ECO:0000313" key="14">
    <source>
        <dbReference type="Ensembl" id="ENSACAP00000007710.3"/>
    </source>
</evidence>
<reference evidence="14 15" key="1">
    <citation type="submission" date="2009-12" db="EMBL/GenBank/DDBJ databases">
        <title>The Genome Sequence of Anolis carolinensis (Green Anole Lizard).</title>
        <authorList>
            <consortium name="The Genome Sequencing Platform"/>
            <person name="Di Palma F."/>
            <person name="Alfoldi J."/>
            <person name="Heiman D."/>
            <person name="Young S."/>
            <person name="Grabherr M."/>
            <person name="Johnson J."/>
            <person name="Lander E.S."/>
            <person name="Lindblad-Toh K."/>
        </authorList>
    </citation>
    <scope>NUCLEOTIDE SEQUENCE [LARGE SCALE GENOMIC DNA]</scope>
    <source>
        <strain evidence="14 15">JBL SC #1</strain>
    </source>
</reference>
<dbReference type="SMART" id="SM00298">
    <property type="entry name" value="CHROMO"/>
    <property type="match status" value="1"/>
</dbReference>
<dbReference type="STRING" id="28377.ENSACAP00000007710"/>
<evidence type="ECO:0000256" key="1">
    <source>
        <dbReference type="ARBA" id="ARBA00004123"/>
    </source>
</evidence>
<sequence>MELSAVGERVFAAESIIKRRIRKGRIEYLVKWKGWAIKYSTWEPEENILDSRLIVAFEQKERERELYGPKKRGPKPKTFLLKARAQTEALHIGDVHFSVKPSSSTASPKLHSSAAVHRLKKDIRRCHRMSRRPLPRPDPQSSGVGGGTGIRPPVSPFSETVRIINRKVKPREPKRSRIILNLKVIDKGGKGAGGGGNLARSKIPSRNRVIGKSKKFSESMLRNQIRHMKFGGFPMYNKPSAPSASLEGKIEAGGSQGASCGVIGSNAYDARSSSSSDCPSPAPHSSSDPDDSPPKLLPETLSPAIPDWRESEVLDLSIPPESAATRKRSSSGGGGGAGSPDALLDLLASARPRQEQQLFSRFLCTPLAAECPSEGGPQGDAPRPGLASASEELFFLQSTAEQLRQTARQQKEQIRTDQETIRELTTKLSRCENGLERSFQDDDGAMRDLPWDSPTLVRELEEAVRALKGRIDKIEQDIPTRMNASSTAAPVAQQEVIHNKMEELEEQLLTKILALEKERSSIVNNHDLEQQQQHDVEKELDALQNRVSELEHETPTSFNPPGAFKISIPVRNNYMYGRIKKSLPELYAFTVCLWLKAKGPGAVGTPFSYSVPGQSNELVLLVWGHNPMELIINDKVALLPMTLKDGTWHHICINWITRDGIWSAYQDGEERAANENLASWHPVKPHGVLILGQEQDTLGGRFDATQAFVGEISQFNLWDRVLTPAEIVGLANCTNHLQGNIIQWDEKMVEVHGGATKQRFEICEEKMKA</sequence>
<dbReference type="CDD" id="cd18648">
    <property type="entry name" value="CD_Cbx6"/>
    <property type="match status" value="1"/>
</dbReference>
<comment type="subcellular location">
    <subcellularLocation>
        <location evidence="1">Nucleus</location>
    </subcellularLocation>
</comment>
<evidence type="ECO:0000256" key="7">
    <source>
        <dbReference type="ARBA" id="ARBA00023180"/>
    </source>
</evidence>
<evidence type="ECO:0000259" key="13">
    <source>
        <dbReference type="PROSITE" id="PS51828"/>
    </source>
</evidence>
<evidence type="ECO:0000313" key="15">
    <source>
        <dbReference type="Proteomes" id="UP000001646"/>
    </source>
</evidence>
<evidence type="ECO:0000256" key="10">
    <source>
        <dbReference type="SAM" id="Coils"/>
    </source>
</evidence>
<dbReference type="InterPro" id="IPR016197">
    <property type="entry name" value="Chromo-like_dom_sf"/>
</dbReference>
<dbReference type="InterPro" id="IPR052458">
    <property type="entry name" value="PcG_PRC1-like_component"/>
</dbReference>
<dbReference type="HOGENOM" id="CLU_027845_0_0_1"/>
<reference evidence="14" key="3">
    <citation type="submission" date="2025-09" db="UniProtKB">
        <authorList>
            <consortium name="Ensembl"/>
        </authorList>
    </citation>
    <scope>IDENTIFICATION</scope>
</reference>
<dbReference type="CDD" id="cd00152">
    <property type="entry name" value="PTX"/>
    <property type="match status" value="1"/>
</dbReference>
<dbReference type="PANTHER" id="PTHR46389:SF4">
    <property type="entry name" value="CHROMOBOX PROTEIN HOMOLOG 6"/>
    <property type="match status" value="1"/>
</dbReference>
<feature type="domain" description="Chromo" evidence="12">
    <location>
        <begin position="11"/>
        <end position="69"/>
    </location>
</feature>
<keyword evidence="15" id="KW-1185">Reference proteome</keyword>
<feature type="region of interest" description="Disordered" evidence="11">
    <location>
        <begin position="128"/>
        <end position="157"/>
    </location>
</feature>
<dbReference type="GO" id="GO:0005634">
    <property type="term" value="C:nucleus"/>
    <property type="evidence" value="ECO:0007669"/>
    <property type="project" value="UniProtKB-SubCell"/>
</dbReference>
<dbReference type="PANTHER" id="PTHR46389">
    <property type="entry name" value="POLYCOMB GROUP PROTEIN PC"/>
    <property type="match status" value="1"/>
</dbReference>
<dbReference type="PRINTS" id="PR00895">
    <property type="entry name" value="PENTAXIN"/>
</dbReference>
<feature type="domain" description="Pentraxin (PTX)" evidence="13">
    <location>
        <begin position="562"/>
        <end position="763"/>
    </location>
</feature>
<dbReference type="InParanoid" id="G1KH52"/>
<dbReference type="Gene3D" id="2.40.50.40">
    <property type="match status" value="1"/>
</dbReference>
<dbReference type="eggNOG" id="KOG2748">
    <property type="taxonomic scope" value="Eukaryota"/>
</dbReference>
<dbReference type="InterPro" id="IPR001759">
    <property type="entry name" value="PTX_dom"/>
</dbReference>
<feature type="region of interest" description="Disordered" evidence="11">
    <location>
        <begin position="270"/>
        <end position="302"/>
    </location>
</feature>
<keyword evidence="8" id="KW-0539">Nucleus</keyword>
<dbReference type="Ensembl" id="ENSACAT00000007875.3">
    <property type="protein sequence ID" value="ENSACAP00000007710.3"/>
    <property type="gene ID" value="ENSACAG00000007811.3"/>
</dbReference>
<accession>G1KH52</accession>
<dbReference type="PROSITE" id="PS50013">
    <property type="entry name" value="CHROMO_2"/>
    <property type="match status" value="1"/>
</dbReference>
<dbReference type="InterPro" id="IPR013320">
    <property type="entry name" value="ConA-like_dom_sf"/>
</dbReference>
<feature type="coiled-coil region" evidence="10">
    <location>
        <begin position="457"/>
        <end position="553"/>
    </location>
</feature>
<dbReference type="PROSITE" id="PS51828">
    <property type="entry name" value="PTX_2"/>
    <property type="match status" value="1"/>
</dbReference>
<dbReference type="InterPro" id="IPR000953">
    <property type="entry name" value="Chromo/chromo_shadow_dom"/>
</dbReference>
<dbReference type="Gene3D" id="2.60.120.200">
    <property type="match status" value="1"/>
</dbReference>
<comment type="caution">
    <text evidence="9">Lacks conserved residue(s) required for the propagation of feature annotation.</text>
</comment>
<dbReference type="SUPFAM" id="SSF54160">
    <property type="entry name" value="Chromo domain-like"/>
    <property type="match status" value="1"/>
</dbReference>
<feature type="compositionally biased region" description="Low complexity" evidence="11">
    <location>
        <begin position="272"/>
        <end position="286"/>
    </location>
</feature>
<evidence type="ECO:0000256" key="5">
    <source>
        <dbReference type="ARBA" id="ARBA00023157"/>
    </source>
</evidence>
<evidence type="ECO:0000256" key="8">
    <source>
        <dbReference type="ARBA" id="ARBA00023242"/>
    </source>
</evidence>
<dbReference type="AlphaFoldDB" id="G1KH52"/>
<evidence type="ECO:0000256" key="6">
    <source>
        <dbReference type="ARBA" id="ARBA00023163"/>
    </source>
</evidence>
<evidence type="ECO:0000256" key="2">
    <source>
        <dbReference type="ARBA" id="ARBA00022491"/>
    </source>
</evidence>
<dbReference type="PROSITE" id="PS00598">
    <property type="entry name" value="CHROMO_1"/>
    <property type="match status" value="1"/>
</dbReference>
<keyword evidence="10" id="KW-0175">Coiled coil</keyword>